<evidence type="ECO:0000259" key="2">
    <source>
        <dbReference type="PROSITE" id="PS51192"/>
    </source>
</evidence>
<reference evidence="3" key="1">
    <citation type="journal article" date="2014" name="Front. Microbiol.">
        <title>High frequency of phylogenetically diverse reductive dehalogenase-homologous genes in deep subseafloor sedimentary metagenomes.</title>
        <authorList>
            <person name="Kawai M."/>
            <person name="Futagami T."/>
            <person name="Toyoda A."/>
            <person name="Takaki Y."/>
            <person name="Nishi S."/>
            <person name="Hori S."/>
            <person name="Arai W."/>
            <person name="Tsubouchi T."/>
            <person name="Morono Y."/>
            <person name="Uchiyama I."/>
            <person name="Ito T."/>
            <person name="Fujiyama A."/>
            <person name="Inagaki F."/>
            <person name="Takami H."/>
        </authorList>
    </citation>
    <scope>NUCLEOTIDE SEQUENCE</scope>
    <source>
        <strain evidence="3">Expedition CK06-06</strain>
    </source>
</reference>
<dbReference type="GO" id="GO:0005524">
    <property type="term" value="F:ATP binding"/>
    <property type="evidence" value="ECO:0007669"/>
    <property type="project" value="InterPro"/>
</dbReference>
<dbReference type="AlphaFoldDB" id="X0WY98"/>
<dbReference type="InterPro" id="IPR027417">
    <property type="entry name" value="P-loop_NTPase"/>
</dbReference>
<dbReference type="PROSITE" id="PS51192">
    <property type="entry name" value="HELICASE_ATP_BIND_1"/>
    <property type="match status" value="1"/>
</dbReference>
<organism evidence="3">
    <name type="scientific">marine sediment metagenome</name>
    <dbReference type="NCBI Taxonomy" id="412755"/>
    <lineage>
        <taxon>unclassified sequences</taxon>
        <taxon>metagenomes</taxon>
        <taxon>ecological metagenomes</taxon>
    </lineage>
</organism>
<dbReference type="GO" id="GO:0016787">
    <property type="term" value="F:hydrolase activity"/>
    <property type="evidence" value="ECO:0007669"/>
    <property type="project" value="UniProtKB-KW"/>
</dbReference>
<evidence type="ECO:0000313" key="3">
    <source>
        <dbReference type="EMBL" id="GAG17721.1"/>
    </source>
</evidence>
<accession>X0WY98</accession>
<proteinExistence type="predicted"/>
<evidence type="ECO:0000256" key="1">
    <source>
        <dbReference type="ARBA" id="ARBA00022801"/>
    </source>
</evidence>
<name>X0WY98_9ZZZZ</name>
<dbReference type="SMART" id="SM00487">
    <property type="entry name" value="DEXDc"/>
    <property type="match status" value="1"/>
</dbReference>
<dbReference type="PANTHER" id="PTHR45766">
    <property type="entry name" value="DNA ANNEALING HELICASE AND ENDONUCLEASE ZRANB3 FAMILY MEMBER"/>
    <property type="match status" value="1"/>
</dbReference>
<keyword evidence="1" id="KW-0378">Hydrolase</keyword>
<gene>
    <name evidence="3" type="ORF">S01H1_56345</name>
</gene>
<dbReference type="EMBL" id="BARS01036682">
    <property type="protein sequence ID" value="GAG17721.1"/>
    <property type="molecule type" value="Genomic_DNA"/>
</dbReference>
<dbReference type="Pfam" id="PF00176">
    <property type="entry name" value="SNF2-rel_dom"/>
    <property type="match status" value="1"/>
</dbReference>
<feature type="non-terminal residue" evidence="3">
    <location>
        <position position="1"/>
    </location>
</feature>
<dbReference type="InterPro" id="IPR000330">
    <property type="entry name" value="SNF2_N"/>
</dbReference>
<feature type="non-terminal residue" evidence="3">
    <location>
        <position position="257"/>
    </location>
</feature>
<dbReference type="Gene3D" id="3.40.50.10810">
    <property type="entry name" value="Tandem AAA-ATPase domain"/>
    <property type="match status" value="2"/>
</dbReference>
<sequence>WKACFFDFQVKAVSLAAHHLHVRGGVLLADVVGLGKTLMATAVAKITQEDEGGAALVICPPTLVDMWNAYVQKYELAGQVVSLGMVTKVLPDLKRYRLLIIDESHNLRNRDGARYQAIRDYIEENEPRCLLLTATPYNKEYVDIGNQLRLLIDERRDLGVRPERYFEQEDERDFAVRFQAPSRSLMAFEQSPYPEDWRDLLRLYMVRRTREFVIENYAQYDSIRERHYVTFSDGTPSHFPLREPKTVPFAIQESDPN</sequence>
<dbReference type="PANTHER" id="PTHR45766:SF6">
    <property type="entry name" value="SWI_SNF-RELATED MATRIX-ASSOCIATED ACTIN-DEPENDENT REGULATOR OF CHROMATIN SUBFAMILY A-LIKE PROTEIN 1"/>
    <property type="match status" value="1"/>
</dbReference>
<dbReference type="SUPFAM" id="SSF52540">
    <property type="entry name" value="P-loop containing nucleoside triphosphate hydrolases"/>
    <property type="match status" value="1"/>
</dbReference>
<feature type="domain" description="Helicase ATP-binding" evidence="2">
    <location>
        <begin position="17"/>
        <end position="154"/>
    </location>
</feature>
<dbReference type="InterPro" id="IPR038718">
    <property type="entry name" value="SNF2-like_sf"/>
</dbReference>
<dbReference type="InterPro" id="IPR014001">
    <property type="entry name" value="Helicase_ATP-bd"/>
</dbReference>
<comment type="caution">
    <text evidence="3">The sequence shown here is derived from an EMBL/GenBank/DDBJ whole genome shotgun (WGS) entry which is preliminary data.</text>
</comment>
<protein>
    <recommendedName>
        <fullName evidence="2">Helicase ATP-binding domain-containing protein</fullName>
    </recommendedName>
</protein>